<evidence type="ECO:0000313" key="2">
    <source>
        <dbReference type="Proteomes" id="UP001517376"/>
    </source>
</evidence>
<sequence>MSDPVEILDFWLGEIGPEGWYAGGDEIDAICRARFIDIWQAARDGGLDHWIDGTVGTLAFIILTDQLPRNMFRGTADSFATDPRALAAARLALAQGWDMGAPEPERQFFYMPFEHSENPDDQALALRLMEERLASDPDKALHARAHQAVIARFGRFPGRNAALGRVSSAAEQDWLDQGGYAAEVRRLQATGSHAPDA</sequence>
<proteinExistence type="predicted"/>
<organism evidence="1 2">
    <name type="scientific">Paragemmobacter ruber</name>
    <dbReference type="NCBI Taxonomy" id="1985673"/>
    <lineage>
        <taxon>Bacteria</taxon>
        <taxon>Pseudomonadati</taxon>
        <taxon>Pseudomonadota</taxon>
        <taxon>Alphaproteobacteria</taxon>
        <taxon>Rhodobacterales</taxon>
        <taxon>Paracoccaceae</taxon>
        <taxon>Paragemmobacter</taxon>
    </lineage>
</organism>
<dbReference type="InterPro" id="IPR011990">
    <property type="entry name" value="TPR-like_helical_dom_sf"/>
</dbReference>
<protein>
    <submittedName>
        <fullName evidence="1">DUF924 family protein</fullName>
    </submittedName>
</protein>
<evidence type="ECO:0000313" key="1">
    <source>
        <dbReference type="EMBL" id="NBE08467.1"/>
    </source>
</evidence>
<gene>
    <name evidence="1" type="ORF">GU920_13065</name>
</gene>
<dbReference type="Proteomes" id="UP001517376">
    <property type="component" value="Unassembled WGS sequence"/>
</dbReference>
<dbReference type="InterPro" id="IPR010323">
    <property type="entry name" value="DUF924"/>
</dbReference>
<dbReference type="Gene3D" id="1.20.58.320">
    <property type="entry name" value="TPR-like"/>
    <property type="match status" value="1"/>
</dbReference>
<dbReference type="RefSeq" id="WP_161767536.1">
    <property type="nucleotide sequence ID" value="NZ_JAAATW010000003.1"/>
</dbReference>
<accession>A0ABW9Y9I4</accession>
<comment type="caution">
    <text evidence="1">The sequence shown here is derived from an EMBL/GenBank/DDBJ whole genome shotgun (WGS) entry which is preliminary data.</text>
</comment>
<name>A0ABW9Y9I4_9RHOB</name>
<dbReference type="EMBL" id="JAAATW010000003">
    <property type="protein sequence ID" value="NBE08467.1"/>
    <property type="molecule type" value="Genomic_DNA"/>
</dbReference>
<dbReference type="Pfam" id="PF06041">
    <property type="entry name" value="DUF924"/>
    <property type="match status" value="1"/>
</dbReference>
<reference evidence="2" key="1">
    <citation type="submission" date="2020-01" db="EMBL/GenBank/DDBJ databases">
        <title>Sphingomonas sp. strain CSW-10.</title>
        <authorList>
            <person name="Chen W.-M."/>
        </authorList>
    </citation>
    <scope>NUCLEOTIDE SEQUENCE [LARGE SCALE GENOMIC DNA]</scope>
    <source>
        <strain evidence="2">CCP-1</strain>
    </source>
</reference>
<dbReference type="Gene3D" id="1.25.40.10">
    <property type="entry name" value="Tetratricopeptide repeat domain"/>
    <property type="match status" value="1"/>
</dbReference>
<keyword evidence="2" id="KW-1185">Reference proteome</keyword>
<dbReference type="SUPFAM" id="SSF48452">
    <property type="entry name" value="TPR-like"/>
    <property type="match status" value="1"/>
</dbReference>